<evidence type="ECO:0000256" key="3">
    <source>
        <dbReference type="ARBA" id="ARBA00022692"/>
    </source>
</evidence>
<dbReference type="PANTHER" id="PTHR31503:SF22">
    <property type="entry name" value="VACUOLAR CALCIUM ION TRANSPORTER"/>
    <property type="match status" value="1"/>
</dbReference>
<evidence type="ECO:0000313" key="11">
    <source>
        <dbReference type="EMBL" id="CAL1158380.1"/>
    </source>
</evidence>
<evidence type="ECO:0000313" key="12">
    <source>
        <dbReference type="EMBL" id="CAL4792317.1"/>
    </source>
</evidence>
<dbReference type="PANTHER" id="PTHR31503">
    <property type="entry name" value="VACUOLAR CALCIUM ION TRANSPORTER"/>
    <property type="match status" value="1"/>
</dbReference>
<feature type="transmembrane region" description="Helical" evidence="8">
    <location>
        <begin position="97"/>
        <end position="119"/>
    </location>
</feature>
<proteinExistence type="predicted"/>
<comment type="caution">
    <text evidence="10">The sequence shown here is derived from an EMBL/GenBank/DDBJ whole genome shotgun (WGS) entry which is preliminary data.</text>
</comment>
<feature type="transmembrane region" description="Helical" evidence="8">
    <location>
        <begin position="66"/>
        <end position="85"/>
    </location>
</feature>
<name>A0A9P1G8L8_9DINO</name>
<keyword evidence="5" id="KW-0406">Ion transport</keyword>
<dbReference type="InterPro" id="IPR004837">
    <property type="entry name" value="NaCa_Exmemb"/>
</dbReference>
<feature type="region of interest" description="Disordered" evidence="7">
    <location>
        <begin position="163"/>
        <end position="183"/>
    </location>
</feature>
<keyword evidence="2" id="KW-0813">Transport</keyword>
<feature type="domain" description="Sodium/calcium exchanger membrane region" evidence="9">
    <location>
        <begin position="299"/>
        <end position="442"/>
    </location>
</feature>
<feature type="domain" description="Sodium/calcium exchanger membrane region" evidence="9">
    <location>
        <begin position="65"/>
        <end position="272"/>
    </location>
</feature>
<organism evidence="10">
    <name type="scientific">Cladocopium goreaui</name>
    <dbReference type="NCBI Taxonomy" id="2562237"/>
    <lineage>
        <taxon>Eukaryota</taxon>
        <taxon>Sar</taxon>
        <taxon>Alveolata</taxon>
        <taxon>Dinophyceae</taxon>
        <taxon>Suessiales</taxon>
        <taxon>Symbiodiniaceae</taxon>
        <taxon>Cladocopium</taxon>
    </lineage>
</organism>
<evidence type="ECO:0000256" key="4">
    <source>
        <dbReference type="ARBA" id="ARBA00022989"/>
    </source>
</evidence>
<feature type="transmembrane region" description="Helical" evidence="8">
    <location>
        <begin position="424"/>
        <end position="444"/>
    </location>
</feature>
<evidence type="ECO:0000256" key="5">
    <source>
        <dbReference type="ARBA" id="ARBA00023065"/>
    </source>
</evidence>
<evidence type="ECO:0000256" key="8">
    <source>
        <dbReference type="SAM" id="Phobius"/>
    </source>
</evidence>
<dbReference type="Gene3D" id="1.20.1420.30">
    <property type="entry name" value="NCX, central ion-binding region"/>
    <property type="match status" value="1"/>
</dbReference>
<evidence type="ECO:0000256" key="6">
    <source>
        <dbReference type="ARBA" id="ARBA00023136"/>
    </source>
</evidence>
<dbReference type="EMBL" id="CAMXCT030003546">
    <property type="protein sequence ID" value="CAL4792317.1"/>
    <property type="molecule type" value="Genomic_DNA"/>
</dbReference>
<dbReference type="InterPro" id="IPR044880">
    <property type="entry name" value="NCX_ion-bd_dom_sf"/>
</dbReference>
<dbReference type="Proteomes" id="UP001152797">
    <property type="component" value="Unassembled WGS sequence"/>
</dbReference>
<accession>A0A9P1G8L8</accession>
<feature type="transmembrane region" description="Helical" evidence="8">
    <location>
        <begin position="131"/>
        <end position="153"/>
    </location>
</feature>
<dbReference type="EMBL" id="CAMXCT020003546">
    <property type="protein sequence ID" value="CAL1158380.1"/>
    <property type="molecule type" value="Genomic_DNA"/>
</dbReference>
<dbReference type="GO" id="GO:0005774">
    <property type="term" value="C:vacuolar membrane"/>
    <property type="evidence" value="ECO:0007669"/>
    <property type="project" value="UniProtKB-ARBA"/>
</dbReference>
<feature type="transmembrane region" description="Helical" evidence="8">
    <location>
        <begin position="398"/>
        <end position="418"/>
    </location>
</feature>
<reference evidence="10" key="1">
    <citation type="submission" date="2022-10" db="EMBL/GenBank/DDBJ databases">
        <authorList>
            <person name="Chen Y."/>
            <person name="Dougan E. K."/>
            <person name="Chan C."/>
            <person name="Rhodes N."/>
            <person name="Thang M."/>
        </authorList>
    </citation>
    <scope>NUCLEOTIDE SEQUENCE</scope>
</reference>
<dbReference type="InterPro" id="IPR004713">
    <property type="entry name" value="CaH_exchang"/>
</dbReference>
<feature type="transmembrane region" description="Helical" evidence="8">
    <location>
        <begin position="36"/>
        <end position="59"/>
    </location>
</feature>
<comment type="subcellular location">
    <subcellularLocation>
        <location evidence="1">Endomembrane system</location>
        <topology evidence="1">Multi-pass membrane protein</topology>
    </subcellularLocation>
</comment>
<dbReference type="GO" id="GO:0015369">
    <property type="term" value="F:calcium:proton antiporter activity"/>
    <property type="evidence" value="ECO:0007669"/>
    <property type="project" value="TreeGrafter"/>
</dbReference>
<feature type="transmembrane region" description="Helical" evidence="8">
    <location>
        <begin position="248"/>
        <end position="273"/>
    </location>
</feature>
<dbReference type="GO" id="GO:0012505">
    <property type="term" value="C:endomembrane system"/>
    <property type="evidence" value="ECO:0007669"/>
    <property type="project" value="UniProtKB-SubCell"/>
</dbReference>
<reference evidence="11" key="2">
    <citation type="submission" date="2024-04" db="EMBL/GenBank/DDBJ databases">
        <authorList>
            <person name="Chen Y."/>
            <person name="Shah S."/>
            <person name="Dougan E. K."/>
            <person name="Thang M."/>
            <person name="Chan C."/>
        </authorList>
    </citation>
    <scope>NUCLEOTIDE SEQUENCE [LARGE SCALE GENOMIC DNA]</scope>
</reference>
<keyword evidence="3 8" id="KW-0812">Transmembrane</keyword>
<evidence type="ECO:0000256" key="1">
    <source>
        <dbReference type="ARBA" id="ARBA00004127"/>
    </source>
</evidence>
<keyword evidence="4 8" id="KW-1133">Transmembrane helix</keyword>
<feature type="transmembrane region" description="Helical" evidence="8">
    <location>
        <begin position="293"/>
        <end position="313"/>
    </location>
</feature>
<dbReference type="Pfam" id="PF01699">
    <property type="entry name" value="Na_Ca_ex"/>
    <property type="match status" value="2"/>
</dbReference>
<keyword evidence="6 8" id="KW-0472">Membrane</keyword>
<feature type="transmembrane region" description="Helical" evidence="8">
    <location>
        <begin position="216"/>
        <end position="236"/>
    </location>
</feature>
<gene>
    <name evidence="10" type="ORF">C1SCF055_LOCUS30762</name>
</gene>
<dbReference type="GO" id="GO:0006874">
    <property type="term" value="P:intracellular calcium ion homeostasis"/>
    <property type="evidence" value="ECO:0007669"/>
    <property type="project" value="TreeGrafter"/>
</dbReference>
<evidence type="ECO:0000313" key="10">
    <source>
        <dbReference type="EMBL" id="CAI4005005.1"/>
    </source>
</evidence>
<evidence type="ECO:0000259" key="9">
    <source>
        <dbReference type="Pfam" id="PF01699"/>
    </source>
</evidence>
<sequence length="453" mass="49213">MAEEGIGSRRAERHNTTRFVKGTNVKKPSNFEGTGLIAIFKHPLSIFMICVPFGIWSYYARWNSAYTFWLNFFAMLPMAKILGDITEELAAGLRNDLLAGLINATFGNAVEMVITVQTLRGGLYAVVKATLLGSVLSNVLLVLGMSFLFGGLVNVSGKAEAKAKEEQRRPSVRNSQKMEDPELLDKLDKEETGGYSVVAEKVQTFKILGAMVNTSMLLLSCLSFTLVTVFGTMMAGQYKMDNASLEEVMLPISRTCSIIIISAYVAYIVFQLFTHRTVMADTGDGDDDEEEGSITVTTAAVLLFVMTSIVAFCSDLLVDSIENMTADAHMGEHFIGIILLPIVGNACEHAAAVRFAMQDKPGLSIGIAVGSSTQIALFVVPFSVLVGWCIDRPMDLNFGALNVTVMTLSVIVVLSMVVDGQSNWLQGYLLCAAYAVIAVLFWYVPNSTGDETI</sequence>
<evidence type="ECO:0000256" key="2">
    <source>
        <dbReference type="ARBA" id="ARBA00022448"/>
    </source>
</evidence>
<evidence type="ECO:0000313" key="13">
    <source>
        <dbReference type="Proteomes" id="UP001152797"/>
    </source>
</evidence>
<feature type="transmembrane region" description="Helical" evidence="8">
    <location>
        <begin position="363"/>
        <end position="386"/>
    </location>
</feature>
<dbReference type="EMBL" id="CAMXCT010003546">
    <property type="protein sequence ID" value="CAI4005005.1"/>
    <property type="molecule type" value="Genomic_DNA"/>
</dbReference>
<dbReference type="AlphaFoldDB" id="A0A9P1G8L8"/>
<feature type="transmembrane region" description="Helical" evidence="8">
    <location>
        <begin position="334"/>
        <end position="357"/>
    </location>
</feature>
<keyword evidence="13" id="KW-1185">Reference proteome</keyword>
<evidence type="ECO:0000256" key="7">
    <source>
        <dbReference type="SAM" id="MobiDB-lite"/>
    </source>
</evidence>
<protein>
    <submittedName>
        <fullName evidence="12">Vacuolar calcium ion transporter</fullName>
    </submittedName>
</protein>
<dbReference type="OrthoDB" id="1699231at2759"/>